<dbReference type="InterPro" id="IPR036396">
    <property type="entry name" value="Cyt_P450_sf"/>
</dbReference>
<keyword evidence="10" id="KW-1185">Reference proteome</keyword>
<evidence type="ECO:0000256" key="4">
    <source>
        <dbReference type="ARBA" id="ARBA00023002"/>
    </source>
</evidence>
<keyword evidence="3 7" id="KW-0479">Metal-binding</keyword>
<dbReference type="InterPro" id="IPR001128">
    <property type="entry name" value="Cyt_P450"/>
</dbReference>
<dbReference type="Proteomes" id="UP000650833">
    <property type="component" value="Unassembled WGS sequence"/>
</dbReference>
<dbReference type="PRINTS" id="PR00385">
    <property type="entry name" value="P450"/>
</dbReference>
<evidence type="ECO:0000313" key="10">
    <source>
        <dbReference type="Proteomes" id="UP000650833"/>
    </source>
</evidence>
<keyword evidence="5 7" id="KW-0408">Iron</keyword>
<dbReference type="InterPro" id="IPR050196">
    <property type="entry name" value="Cytochrome_P450_Monoox"/>
</dbReference>
<dbReference type="PRINTS" id="PR00463">
    <property type="entry name" value="EP450I"/>
</dbReference>
<dbReference type="PANTHER" id="PTHR24291">
    <property type="entry name" value="CYTOCHROME P450 FAMILY 4"/>
    <property type="match status" value="1"/>
</dbReference>
<keyword evidence="4 8" id="KW-0560">Oxidoreductase</keyword>
<dbReference type="PANTHER" id="PTHR24291:SF50">
    <property type="entry name" value="BIFUNCTIONAL ALBAFLAVENONE MONOOXYGENASE_TERPENE SYNTHASE"/>
    <property type="match status" value="1"/>
</dbReference>
<keyword evidence="2 7" id="KW-0349">Heme</keyword>
<accession>A0A8H7RDT8</accession>
<dbReference type="SUPFAM" id="SSF48264">
    <property type="entry name" value="Cytochrome P450"/>
    <property type="match status" value="1"/>
</dbReference>
<feature type="binding site" description="axial binding residue" evidence="7">
    <location>
        <position position="478"/>
    </location>
    <ligand>
        <name>heme</name>
        <dbReference type="ChEBI" id="CHEBI:30413"/>
    </ligand>
    <ligandPart>
        <name>Fe</name>
        <dbReference type="ChEBI" id="CHEBI:18248"/>
    </ligandPart>
</feature>
<proteinExistence type="inferred from homology"/>
<evidence type="ECO:0000256" key="1">
    <source>
        <dbReference type="ARBA" id="ARBA00010617"/>
    </source>
</evidence>
<dbReference type="InterPro" id="IPR017972">
    <property type="entry name" value="Cyt_P450_CS"/>
</dbReference>
<gene>
    <name evidence="9" type="ORF">INT46_002814</name>
</gene>
<evidence type="ECO:0008006" key="11">
    <source>
        <dbReference type="Google" id="ProtNLM"/>
    </source>
</evidence>
<comment type="caution">
    <text evidence="9">The sequence shown here is derived from an EMBL/GenBank/DDBJ whole genome shotgun (WGS) entry which is preliminary data.</text>
</comment>
<evidence type="ECO:0000256" key="6">
    <source>
        <dbReference type="ARBA" id="ARBA00023033"/>
    </source>
</evidence>
<dbReference type="InterPro" id="IPR002401">
    <property type="entry name" value="Cyt_P450_E_grp-I"/>
</dbReference>
<evidence type="ECO:0000256" key="5">
    <source>
        <dbReference type="ARBA" id="ARBA00023004"/>
    </source>
</evidence>
<evidence type="ECO:0000256" key="7">
    <source>
        <dbReference type="PIRSR" id="PIRSR602401-1"/>
    </source>
</evidence>
<sequence length="534" mass="60586">MIIAKIDALFQVTGSHVHDFYRHYIVSGLKSDKKKLACIGSAILLVVLAHFYRRIAVPPKALRAIPHVNFFSYMRSVLFHEDAIKQLRTLYAPLIAKGDGVYVRPNRVGWSVYVQNPVDIKKVYMKQDLFPKAPDSFGEGDTLINGMIRHPSILTEVGPSWKVHRQAANPAFHRAMPVKLFGTLAQNLFKQIEIENGPVNMSLYLERYTFDAITTAGFGYNANAIGDKESEWVCLYTSLKEGVFNPFFFFFPIFDTKLRWMFPSRVKVHQELELFLSKITEVIVEKRANLANSSSINSVDDSDKDLCTLMIEAEESEGGKLTNEQMMNDLLAFVLAADDTTASALGSALYFLAVNQEIQQKLREEALEWLGDDNFDVCPTVEQTKDMPYVNMVIKETLRIMGPAVWGQPRIATEDTLLGNYFIPKNTIVTVDIVGLQHDENIWKDPYKFNPERFNSENESNIKRSGAWIPFGSGQRQCIGMNMSLAEQRVLLSMMAKKFEWSLPEDSIHKNGVVIGGLDIIAPRDLVLDFKKRY</sequence>
<dbReference type="PROSITE" id="PS00086">
    <property type="entry name" value="CYTOCHROME_P450"/>
    <property type="match status" value="1"/>
</dbReference>
<dbReference type="GO" id="GO:0004497">
    <property type="term" value="F:monooxygenase activity"/>
    <property type="evidence" value="ECO:0007669"/>
    <property type="project" value="UniProtKB-KW"/>
</dbReference>
<protein>
    <recommendedName>
        <fullName evidence="11">Cytochrome P450</fullName>
    </recommendedName>
</protein>
<name>A0A8H7RDT8_9FUNG</name>
<organism evidence="9 10">
    <name type="scientific">Mucor plumbeus</name>
    <dbReference type="NCBI Taxonomy" id="97098"/>
    <lineage>
        <taxon>Eukaryota</taxon>
        <taxon>Fungi</taxon>
        <taxon>Fungi incertae sedis</taxon>
        <taxon>Mucoromycota</taxon>
        <taxon>Mucoromycotina</taxon>
        <taxon>Mucoromycetes</taxon>
        <taxon>Mucorales</taxon>
        <taxon>Mucorineae</taxon>
        <taxon>Mucoraceae</taxon>
        <taxon>Mucor</taxon>
    </lineage>
</organism>
<evidence type="ECO:0000256" key="3">
    <source>
        <dbReference type="ARBA" id="ARBA00022723"/>
    </source>
</evidence>
<evidence type="ECO:0000256" key="2">
    <source>
        <dbReference type="ARBA" id="ARBA00022617"/>
    </source>
</evidence>
<dbReference type="GO" id="GO:0005506">
    <property type="term" value="F:iron ion binding"/>
    <property type="evidence" value="ECO:0007669"/>
    <property type="project" value="InterPro"/>
</dbReference>
<comment type="cofactor">
    <cofactor evidence="7">
        <name>heme</name>
        <dbReference type="ChEBI" id="CHEBI:30413"/>
    </cofactor>
</comment>
<dbReference type="OrthoDB" id="1470350at2759"/>
<evidence type="ECO:0000256" key="8">
    <source>
        <dbReference type="RuleBase" id="RU000461"/>
    </source>
</evidence>
<dbReference type="Gene3D" id="1.10.630.10">
    <property type="entry name" value="Cytochrome P450"/>
    <property type="match status" value="1"/>
</dbReference>
<dbReference type="EMBL" id="JAEPRC010000094">
    <property type="protein sequence ID" value="KAG2209564.1"/>
    <property type="molecule type" value="Genomic_DNA"/>
</dbReference>
<dbReference type="AlphaFoldDB" id="A0A8H7RDT8"/>
<comment type="similarity">
    <text evidence="1 8">Belongs to the cytochrome P450 family.</text>
</comment>
<dbReference type="Pfam" id="PF00067">
    <property type="entry name" value="p450"/>
    <property type="match status" value="1"/>
</dbReference>
<dbReference type="GO" id="GO:0016705">
    <property type="term" value="F:oxidoreductase activity, acting on paired donors, with incorporation or reduction of molecular oxygen"/>
    <property type="evidence" value="ECO:0007669"/>
    <property type="project" value="InterPro"/>
</dbReference>
<reference evidence="9" key="1">
    <citation type="submission" date="2020-12" db="EMBL/GenBank/DDBJ databases">
        <title>Metabolic potential, ecology and presence of endohyphal bacteria is reflected in genomic diversity of Mucoromycotina.</title>
        <authorList>
            <person name="Muszewska A."/>
            <person name="Okrasinska A."/>
            <person name="Steczkiewicz K."/>
            <person name="Drgas O."/>
            <person name="Orlowska M."/>
            <person name="Perlinska-Lenart U."/>
            <person name="Aleksandrzak-Piekarczyk T."/>
            <person name="Szatraj K."/>
            <person name="Zielenkiewicz U."/>
            <person name="Pilsyk S."/>
            <person name="Malc E."/>
            <person name="Mieczkowski P."/>
            <person name="Kruszewska J.S."/>
            <person name="Biernat P."/>
            <person name="Pawlowska J."/>
        </authorList>
    </citation>
    <scope>NUCLEOTIDE SEQUENCE</scope>
    <source>
        <strain evidence="9">CBS 226.32</strain>
    </source>
</reference>
<keyword evidence="6 8" id="KW-0503">Monooxygenase</keyword>
<dbReference type="GO" id="GO:0020037">
    <property type="term" value="F:heme binding"/>
    <property type="evidence" value="ECO:0007669"/>
    <property type="project" value="InterPro"/>
</dbReference>
<evidence type="ECO:0000313" key="9">
    <source>
        <dbReference type="EMBL" id="KAG2209564.1"/>
    </source>
</evidence>